<dbReference type="Gene3D" id="1.20.120.20">
    <property type="entry name" value="Apolipoprotein"/>
    <property type="match status" value="1"/>
</dbReference>
<keyword evidence="2" id="KW-0812">Transmembrane</keyword>
<keyword evidence="2" id="KW-0472">Membrane</keyword>
<dbReference type="NCBIfam" id="NF040499">
    <property type="entry name" value="Bdr_N_group1"/>
    <property type="match status" value="1"/>
</dbReference>
<dbReference type="SUPFAM" id="SSF58113">
    <property type="entry name" value="Apolipoprotein A-I"/>
    <property type="match status" value="1"/>
</dbReference>
<keyword evidence="3" id="KW-0614">Plasmid</keyword>
<keyword evidence="1" id="KW-0175">Coiled coil</keyword>
<dbReference type="RefSeq" id="WP_025409050.1">
    <property type="nucleotide sequence ID" value="NZ_CP005792.1"/>
</dbReference>
<protein>
    <submittedName>
        <fullName evidence="3">BDR-repeat family protein</fullName>
    </submittedName>
</protein>
<proteinExistence type="predicted"/>
<feature type="transmembrane region" description="Helical" evidence="2">
    <location>
        <begin position="176"/>
        <end position="197"/>
    </location>
</feature>
<evidence type="ECO:0000313" key="3">
    <source>
        <dbReference type="EMBL" id="AHH11907.1"/>
    </source>
</evidence>
<evidence type="ECO:0000256" key="2">
    <source>
        <dbReference type="SAM" id="Phobius"/>
    </source>
</evidence>
<keyword evidence="2" id="KW-1133">Transmembrane helix</keyword>
<feature type="coiled-coil region" evidence="1">
    <location>
        <begin position="52"/>
        <end position="140"/>
    </location>
</feature>
<evidence type="ECO:0000256" key="1">
    <source>
        <dbReference type="SAM" id="Coils"/>
    </source>
</evidence>
<dbReference type="EMBL" id="CP005792">
    <property type="protein sequence ID" value="AHH11907.1"/>
    <property type="molecule type" value="Genomic_DNA"/>
</dbReference>
<organism evidence="3">
    <name type="scientific">Borrelia coriaceae ATCC 43381</name>
    <dbReference type="NCBI Taxonomy" id="1408429"/>
    <lineage>
        <taxon>Bacteria</taxon>
        <taxon>Pseudomonadati</taxon>
        <taxon>Spirochaetota</taxon>
        <taxon>Spirochaetia</taxon>
        <taxon>Spirochaetales</taxon>
        <taxon>Borreliaceae</taxon>
        <taxon>Borrelia</taxon>
    </lineage>
</organism>
<name>W5SYL1_9SPIR</name>
<dbReference type="HOGENOM" id="CLU_077086_0_1_12"/>
<accession>W5SYL1</accession>
<sequence length="198" mass="23222">MGLAQPIVTQQMVVSELTKAGIDRDIAIDLSYRYYRNELTYKDIEYLENTFNLKLEKVEANLKSDIKDLDNKIENIRNELKSDIRDLDNKVENIRNELKSDIRDLDNKVENIRNELKSDIKDLDNKIDNVENNLNLKIESVRNELKSDITFVSNEISLVRKDIEINKMEFKSTLRLHNWMFGTIITICLGILLTLIFK</sequence>
<gene>
    <name evidence="3" type="ORF">BCO_0011807</name>
</gene>
<geneLocation type="plasmid" evidence="3">
    <name>unnamed</name>
</geneLocation>
<reference evidence="3" key="1">
    <citation type="submission" date="2013-04" db="EMBL/GenBank/DDBJ databases">
        <title>Comparative Genomics of Relapsing Fever Spirochetes.</title>
        <authorList>
            <person name="Schwan T.G."/>
            <person name="Raffel S.J."/>
            <person name="Porcella S.F."/>
            <person name="Martens C.A."/>
            <person name="Bruno D.P."/>
            <person name="Ricklefs S.M."/>
            <person name="Barbian K.B."/>
        </authorList>
    </citation>
    <scope>NUCLEOTIDE SEQUENCE</scope>
    <source>
        <strain evidence="3">Co53</strain>
        <plasmid evidence="3">unnamed</plasmid>
    </source>
</reference>
<dbReference type="AlphaFoldDB" id="W5SYL1"/>